<dbReference type="InterPro" id="IPR001509">
    <property type="entry name" value="Epimerase_deHydtase"/>
</dbReference>
<dbReference type="Pfam" id="PF01370">
    <property type="entry name" value="Epimerase"/>
    <property type="match status" value="1"/>
</dbReference>
<keyword evidence="5" id="KW-1185">Reference proteome</keyword>
<dbReference type="EMBL" id="WWBZ02000033">
    <property type="protein sequence ID" value="KAF4307199.1"/>
    <property type="molecule type" value="Genomic_DNA"/>
</dbReference>
<dbReference type="SUPFAM" id="SSF51735">
    <property type="entry name" value="NAD(P)-binding Rossmann-fold domains"/>
    <property type="match status" value="1"/>
</dbReference>
<dbReference type="InterPro" id="IPR050425">
    <property type="entry name" value="NAD(P)_dehydrat-like"/>
</dbReference>
<dbReference type="Gene3D" id="3.40.50.720">
    <property type="entry name" value="NAD(P)-binding Rossmann-like Domain"/>
    <property type="match status" value="1"/>
</dbReference>
<dbReference type="AlphaFoldDB" id="A0A8H4IU65"/>
<organism evidence="4 5">
    <name type="scientific">Botryosphaeria dothidea</name>
    <dbReference type="NCBI Taxonomy" id="55169"/>
    <lineage>
        <taxon>Eukaryota</taxon>
        <taxon>Fungi</taxon>
        <taxon>Dikarya</taxon>
        <taxon>Ascomycota</taxon>
        <taxon>Pezizomycotina</taxon>
        <taxon>Dothideomycetes</taxon>
        <taxon>Dothideomycetes incertae sedis</taxon>
        <taxon>Botryosphaeriales</taxon>
        <taxon>Botryosphaeriaceae</taxon>
        <taxon>Botryosphaeria</taxon>
    </lineage>
</organism>
<dbReference type="OrthoDB" id="2735536at2759"/>
<dbReference type="FunFam" id="3.40.50.720:FF:000426">
    <property type="entry name" value="Aldehyde reductase 2"/>
    <property type="match status" value="1"/>
</dbReference>
<evidence type="ECO:0000256" key="1">
    <source>
        <dbReference type="ARBA" id="ARBA00023002"/>
    </source>
</evidence>
<dbReference type="Proteomes" id="UP000572817">
    <property type="component" value="Unassembled WGS sequence"/>
</dbReference>
<name>A0A8H4IU65_9PEZI</name>
<evidence type="ECO:0000259" key="3">
    <source>
        <dbReference type="Pfam" id="PF01370"/>
    </source>
</evidence>
<evidence type="ECO:0000313" key="5">
    <source>
        <dbReference type="Proteomes" id="UP000572817"/>
    </source>
</evidence>
<dbReference type="InterPro" id="IPR036291">
    <property type="entry name" value="NAD(P)-bd_dom_sf"/>
</dbReference>
<reference evidence="4" key="1">
    <citation type="submission" date="2020-04" db="EMBL/GenBank/DDBJ databases">
        <title>Genome Assembly and Annotation of Botryosphaeria dothidea sdau 11-99, a Latent Pathogen of Apple Fruit Ring Rot in China.</title>
        <authorList>
            <person name="Yu C."/>
            <person name="Diao Y."/>
            <person name="Lu Q."/>
            <person name="Zhao J."/>
            <person name="Cui S."/>
            <person name="Peng C."/>
            <person name="He B."/>
            <person name="Liu H."/>
        </authorList>
    </citation>
    <scope>NUCLEOTIDE SEQUENCE [LARGE SCALE GENOMIC DNA]</scope>
    <source>
        <strain evidence="4">Sdau11-99</strain>
    </source>
</reference>
<gene>
    <name evidence="4" type="ORF">GTA08_BOTSDO05195</name>
</gene>
<sequence>MPVDYSSLPADSLVLVTGANGFLGSHIAHALLQAGHRVRGTVRSPAKCAWLRAHLDAAHGPGRFSLVPVPDMAAPAAFVDAVRGVDAVAHVASVMGDLCPDPNAVIPVVVRGVTNALDAAAGERRVKAFVYTSSSTAAYSPKPGAGGDVGQETWNEETVKEAWAPPPYEPSRTGKVYGASKMVAEKAVWDWVKKKEKEGEVGFRVNAVLPNVNFGRSLDVKNQGHPTTSGWAFDLATGRLADRMWEAVKPQYYVNVEDTALIHVAALTRPDIDRQRIYAFAGEFNWNTLLHALRKLYPERKFYEDREGLGHDLSRIVDAGKTEELLRDVSGRGWKSLEESLKENLEDLGW</sequence>
<accession>A0A8H4IU65</accession>
<keyword evidence="1" id="KW-0560">Oxidoreductase</keyword>
<comment type="similarity">
    <text evidence="2">Belongs to the NAD(P)-dependent epimerase/dehydratase family. Dihydroflavonol-4-reductase subfamily.</text>
</comment>
<comment type="caution">
    <text evidence="4">The sequence shown here is derived from an EMBL/GenBank/DDBJ whole genome shotgun (WGS) entry which is preliminary data.</text>
</comment>
<evidence type="ECO:0000256" key="2">
    <source>
        <dbReference type="ARBA" id="ARBA00023445"/>
    </source>
</evidence>
<dbReference type="PANTHER" id="PTHR10366">
    <property type="entry name" value="NAD DEPENDENT EPIMERASE/DEHYDRATASE"/>
    <property type="match status" value="1"/>
</dbReference>
<evidence type="ECO:0000313" key="4">
    <source>
        <dbReference type="EMBL" id="KAF4307199.1"/>
    </source>
</evidence>
<feature type="domain" description="NAD-dependent epimerase/dehydratase" evidence="3">
    <location>
        <begin position="14"/>
        <end position="278"/>
    </location>
</feature>
<proteinExistence type="inferred from homology"/>
<protein>
    <submittedName>
        <fullName evidence="4">NAD-dependent epimerase/dehydratase</fullName>
    </submittedName>
</protein>
<dbReference type="GO" id="GO:0016616">
    <property type="term" value="F:oxidoreductase activity, acting on the CH-OH group of donors, NAD or NADP as acceptor"/>
    <property type="evidence" value="ECO:0007669"/>
    <property type="project" value="TreeGrafter"/>
</dbReference>
<dbReference type="PANTHER" id="PTHR10366:SF562">
    <property type="entry name" value="ALDEHYDE REDUCTASE II (AFU_ORTHOLOGUE AFUA_1G11360)"/>
    <property type="match status" value="1"/>
</dbReference>